<dbReference type="Proteomes" id="UP000063919">
    <property type="component" value="Chromosome"/>
</dbReference>
<gene>
    <name evidence="1" type="ORF">SCANT_v1c03090</name>
</gene>
<evidence type="ECO:0000313" key="1">
    <source>
        <dbReference type="EMBL" id="ALD66219.1"/>
    </source>
</evidence>
<dbReference type="RefSeq" id="WP_053945984.1">
    <property type="nucleotide sequence ID" value="NZ_CP012622.1"/>
</dbReference>
<organism evidence="1 2">
    <name type="scientific">Spiroplasma cantharicola</name>
    <dbReference type="NCBI Taxonomy" id="362837"/>
    <lineage>
        <taxon>Bacteria</taxon>
        <taxon>Bacillati</taxon>
        <taxon>Mycoplasmatota</taxon>
        <taxon>Mollicutes</taxon>
        <taxon>Entomoplasmatales</taxon>
        <taxon>Spiroplasmataceae</taxon>
        <taxon>Spiroplasma</taxon>
    </lineage>
</organism>
<accession>A0A0M5KCH8</accession>
<dbReference type="STRING" id="362837.SCANT_v1c03090"/>
<evidence type="ECO:0000313" key="2">
    <source>
        <dbReference type="Proteomes" id="UP000063919"/>
    </source>
</evidence>
<protein>
    <submittedName>
        <fullName evidence="1">Uncharacterized protein</fullName>
    </submittedName>
</protein>
<dbReference type="PATRIC" id="fig|362837.3.peg.311"/>
<keyword evidence="2" id="KW-1185">Reference proteome</keyword>
<dbReference type="EMBL" id="CP012622">
    <property type="protein sequence ID" value="ALD66219.1"/>
    <property type="molecule type" value="Genomic_DNA"/>
</dbReference>
<proteinExistence type="predicted"/>
<reference evidence="1 2" key="1">
    <citation type="journal article" date="2015" name="Genome Announc.">
        <title>Complete Genome Sequence of Spiroplasma cantharicola CC-1T (DSM 21588), a Bacterium Isolated from Soldier Beetle (Cantharis carolinus).</title>
        <authorList>
            <person name="Lo W.S."/>
            <person name="Liu P.Y."/>
            <person name="Kuo C.H."/>
        </authorList>
    </citation>
    <scope>NUCLEOTIDE SEQUENCE [LARGE SCALE GENOMIC DNA]</scope>
    <source>
        <strain evidence="1 2">CC-1</strain>
    </source>
</reference>
<dbReference type="KEGG" id="scj:SCANT_v1c03090"/>
<name>A0A0M5KCH8_9MOLU</name>
<dbReference type="OrthoDB" id="388846at2"/>
<sequence length="248" mass="29780">MLEQLKNINNNNFALLKVVNNDNFVDFKDIIYNFLNQPQIRIEKKYDILFSQAFKINCFKKVVKELEKEFTKNYVLWKLTENISYWTSIFFSSKFSIGNGMIILQKIFILKQIFLVQLRYNSNIWLKLNKKQTEKIKPSKNLDNINYKLLLLFCDFNENEDLRSLITKEQKELLNLVLKSDKIEDYVELNNKIKINIFKYLPINIKLFQGEVTRLTSKLNKKEKAKLAYVTFMQLYCIFVEENYINKN</sequence>
<dbReference type="AlphaFoldDB" id="A0A0M5KCH8"/>